<accession>A0A7H9CIX5</accession>
<dbReference type="EMBL" id="CP049075">
    <property type="protein sequence ID" value="QLI06076.1"/>
    <property type="molecule type" value="Genomic_DNA"/>
</dbReference>
<keyword evidence="4" id="KW-1185">Reference proteome</keyword>
<keyword evidence="1 3" id="KW-0808">Transferase</keyword>
<keyword evidence="2 3" id="KW-0548">Nucleotidyltransferase</keyword>
<organism evidence="3 4">
    <name type="scientific">Candidatus Campylobacter infans</name>
    <dbReference type="NCBI Taxonomy" id="2561898"/>
    <lineage>
        <taxon>Bacteria</taxon>
        <taxon>Pseudomonadati</taxon>
        <taxon>Campylobacterota</taxon>
        <taxon>Epsilonproteobacteria</taxon>
        <taxon>Campylobacterales</taxon>
        <taxon>Campylobacteraceae</taxon>
        <taxon>Campylobacter</taxon>
    </lineage>
</organism>
<dbReference type="EC" id="2.7.7.60" evidence="3"/>
<dbReference type="InterPro" id="IPR050088">
    <property type="entry name" value="IspD/TarI_cytidylyltransf_bact"/>
</dbReference>
<dbReference type="GO" id="GO:0050518">
    <property type="term" value="F:2-C-methyl-D-erythritol 4-phosphate cytidylyltransferase activity"/>
    <property type="evidence" value="ECO:0007669"/>
    <property type="project" value="UniProtKB-EC"/>
</dbReference>
<evidence type="ECO:0000313" key="3">
    <source>
        <dbReference type="EMBL" id="QLI06076.1"/>
    </source>
</evidence>
<dbReference type="InterPro" id="IPR034683">
    <property type="entry name" value="IspD/TarI"/>
</dbReference>
<dbReference type="PANTHER" id="PTHR32125:SF4">
    <property type="entry name" value="2-C-METHYL-D-ERYTHRITOL 4-PHOSPHATE CYTIDYLYLTRANSFERASE, CHLOROPLASTIC"/>
    <property type="match status" value="1"/>
</dbReference>
<dbReference type="RefSeq" id="WP_179975169.1">
    <property type="nucleotide sequence ID" value="NZ_CP049075.1"/>
</dbReference>
<dbReference type="InterPro" id="IPR029044">
    <property type="entry name" value="Nucleotide-diphossugar_trans"/>
</dbReference>
<name>A0A7H9CIX5_9BACT</name>
<reference evidence="3 4" key="1">
    <citation type="submission" date="2020-02" db="EMBL/GenBank/DDBJ databases">
        <title>Complete genome sequence of the novel Campylobacter species Candidatus Campylobacter infans.</title>
        <authorList>
            <person name="Duim B."/>
            <person name="Zomer A."/>
            <person name="van der Graaf L."/>
            <person name="Wagenaar J."/>
        </authorList>
    </citation>
    <scope>NUCLEOTIDE SEQUENCE [LARGE SCALE GENOMIC DNA]</scope>
    <source>
        <strain evidence="3 4">19S00001</strain>
    </source>
</reference>
<dbReference type="PANTHER" id="PTHR32125">
    <property type="entry name" value="2-C-METHYL-D-ERYTHRITOL 4-PHOSPHATE CYTIDYLYLTRANSFERASE, CHLOROPLASTIC"/>
    <property type="match status" value="1"/>
</dbReference>
<dbReference type="SUPFAM" id="SSF53448">
    <property type="entry name" value="Nucleotide-diphospho-sugar transferases"/>
    <property type="match status" value="1"/>
</dbReference>
<dbReference type="Proteomes" id="UP000509414">
    <property type="component" value="Chromosome"/>
</dbReference>
<proteinExistence type="predicted"/>
<dbReference type="KEGG" id="cinf:CINF_1601"/>
<sequence>MNVAILLAAGNGTRINSKTPKQFIKVLDKPVLSYTIENFNNCDEIDAICLVIQNQWRAYTKTLLNKCASNKVRWILEGGEDFNGSVLNAINGLKNELKDNDIAVISFGVSPLTTHESIKDSIQKAKLYGNGIASDDMRLSLCIKADEQKSKAYINRENIKAFSNPWSFKFGPLLQNYNLAQKTNLLNKIEPRTTSLYLALGQKIYFSKSSVFNLKITYEEDLDIFEGLLLLKQKRQKNAKL</sequence>
<gene>
    <name evidence="3" type="primary">ispD</name>
    <name evidence="3" type="ORF">CINF_1601</name>
</gene>
<evidence type="ECO:0000313" key="4">
    <source>
        <dbReference type="Proteomes" id="UP000509414"/>
    </source>
</evidence>
<dbReference type="AlphaFoldDB" id="A0A7H9CIX5"/>
<dbReference type="Pfam" id="PF01128">
    <property type="entry name" value="IspD"/>
    <property type="match status" value="1"/>
</dbReference>
<dbReference type="Gene3D" id="3.90.550.10">
    <property type="entry name" value="Spore Coat Polysaccharide Biosynthesis Protein SpsA, Chain A"/>
    <property type="match status" value="1"/>
</dbReference>
<protein>
    <submittedName>
        <fullName evidence="3">4-diphosphocytidyl-2C-methyl-D-erythritol synthase</fullName>
        <ecNumber evidence="3">2.7.7.60</ecNumber>
    </submittedName>
</protein>
<evidence type="ECO:0000256" key="1">
    <source>
        <dbReference type="ARBA" id="ARBA00022679"/>
    </source>
</evidence>
<evidence type="ECO:0000256" key="2">
    <source>
        <dbReference type="ARBA" id="ARBA00022695"/>
    </source>
</evidence>